<dbReference type="AlphaFoldDB" id="A0A6G1HH70"/>
<protein>
    <submittedName>
        <fullName evidence="1">Uncharacterized protein</fullName>
    </submittedName>
</protein>
<accession>A0A6G1HH70</accession>
<keyword evidence="2" id="KW-1185">Reference proteome</keyword>
<evidence type="ECO:0000313" key="1">
    <source>
        <dbReference type="EMBL" id="KAF1992288.1"/>
    </source>
</evidence>
<gene>
    <name evidence="1" type="ORF">K402DRAFT_399421</name>
</gene>
<name>A0A6G1HH70_9PEZI</name>
<organism evidence="1 2">
    <name type="scientific">Aulographum hederae CBS 113979</name>
    <dbReference type="NCBI Taxonomy" id="1176131"/>
    <lineage>
        <taxon>Eukaryota</taxon>
        <taxon>Fungi</taxon>
        <taxon>Dikarya</taxon>
        <taxon>Ascomycota</taxon>
        <taxon>Pezizomycotina</taxon>
        <taxon>Dothideomycetes</taxon>
        <taxon>Pleosporomycetidae</taxon>
        <taxon>Aulographales</taxon>
        <taxon>Aulographaceae</taxon>
    </lineage>
</organism>
<dbReference type="Proteomes" id="UP000800041">
    <property type="component" value="Unassembled WGS sequence"/>
</dbReference>
<sequence>MTRRHSQRGVDYNPYSSMYGGYDPFSSFGSGYDYSMYPGGSHRSSYPSWGGGSFPMLGGSRYGRSGYSSPYENLYEGGRRRGGFGMFGRHHHEYGPSHSSSWRKKQMHSPFHRRAPSRFGSLGRSRYGDLGSRYMPYGGRFEGGYDDDMWDDEEDYGRFMDGRESPFRGWGGGYGGYGGHGGYGGYQQSGLGGLGGMGMLGGHRSLMNSFY</sequence>
<proteinExistence type="predicted"/>
<reference evidence="1" key="1">
    <citation type="journal article" date="2020" name="Stud. Mycol.">
        <title>101 Dothideomycetes genomes: a test case for predicting lifestyles and emergence of pathogens.</title>
        <authorList>
            <person name="Haridas S."/>
            <person name="Albert R."/>
            <person name="Binder M."/>
            <person name="Bloem J."/>
            <person name="Labutti K."/>
            <person name="Salamov A."/>
            <person name="Andreopoulos B."/>
            <person name="Baker S."/>
            <person name="Barry K."/>
            <person name="Bills G."/>
            <person name="Bluhm B."/>
            <person name="Cannon C."/>
            <person name="Castanera R."/>
            <person name="Culley D."/>
            <person name="Daum C."/>
            <person name="Ezra D."/>
            <person name="Gonzalez J."/>
            <person name="Henrissat B."/>
            <person name="Kuo A."/>
            <person name="Liang C."/>
            <person name="Lipzen A."/>
            <person name="Lutzoni F."/>
            <person name="Magnuson J."/>
            <person name="Mondo S."/>
            <person name="Nolan M."/>
            <person name="Ohm R."/>
            <person name="Pangilinan J."/>
            <person name="Park H.-J."/>
            <person name="Ramirez L."/>
            <person name="Alfaro M."/>
            <person name="Sun H."/>
            <person name="Tritt A."/>
            <person name="Yoshinaga Y."/>
            <person name="Zwiers L.-H."/>
            <person name="Turgeon B."/>
            <person name="Goodwin S."/>
            <person name="Spatafora J."/>
            <person name="Crous P."/>
            <person name="Grigoriev I."/>
        </authorList>
    </citation>
    <scope>NUCLEOTIDE SEQUENCE</scope>
    <source>
        <strain evidence="1">CBS 113979</strain>
    </source>
</reference>
<dbReference type="EMBL" id="ML977137">
    <property type="protein sequence ID" value="KAF1992288.1"/>
    <property type="molecule type" value="Genomic_DNA"/>
</dbReference>
<evidence type="ECO:0000313" key="2">
    <source>
        <dbReference type="Proteomes" id="UP000800041"/>
    </source>
</evidence>